<keyword evidence="3" id="KW-1185">Reference proteome</keyword>
<proteinExistence type="predicted"/>
<accession>A0A2T4C2G8</accession>
<feature type="region of interest" description="Disordered" evidence="1">
    <location>
        <begin position="28"/>
        <end position="48"/>
    </location>
</feature>
<gene>
    <name evidence="2" type="ORF">M440DRAFT_1260817</name>
</gene>
<dbReference type="AlphaFoldDB" id="A0A2T4C2G8"/>
<name>A0A2T4C2G8_TRILO</name>
<protein>
    <submittedName>
        <fullName evidence="2">Uncharacterized protein</fullName>
    </submittedName>
</protein>
<dbReference type="EMBL" id="KZ679133">
    <property type="protein sequence ID" value="PTB75766.1"/>
    <property type="molecule type" value="Genomic_DNA"/>
</dbReference>
<dbReference type="Proteomes" id="UP000240760">
    <property type="component" value="Unassembled WGS sequence"/>
</dbReference>
<evidence type="ECO:0000256" key="1">
    <source>
        <dbReference type="SAM" id="MobiDB-lite"/>
    </source>
</evidence>
<evidence type="ECO:0000313" key="2">
    <source>
        <dbReference type="EMBL" id="PTB75766.1"/>
    </source>
</evidence>
<organism evidence="2 3">
    <name type="scientific">Trichoderma longibrachiatum ATCC 18648</name>
    <dbReference type="NCBI Taxonomy" id="983965"/>
    <lineage>
        <taxon>Eukaryota</taxon>
        <taxon>Fungi</taxon>
        <taxon>Dikarya</taxon>
        <taxon>Ascomycota</taxon>
        <taxon>Pezizomycotina</taxon>
        <taxon>Sordariomycetes</taxon>
        <taxon>Hypocreomycetidae</taxon>
        <taxon>Hypocreales</taxon>
        <taxon>Hypocreaceae</taxon>
        <taxon>Trichoderma</taxon>
    </lineage>
</organism>
<evidence type="ECO:0000313" key="3">
    <source>
        <dbReference type="Proteomes" id="UP000240760"/>
    </source>
</evidence>
<sequence length="175" mass="19296">MFRSTFNSLFGSIPRDDASQPECHCDGELAGVGSLPSDPSSEQVPGPGIHLRGWPGRDLAPGTWGILAWPTRREKPSTPLFGLRLVPSPTIRCCHCTTQGARQTGQTDRQLPAFAGLRFPCRPVRDDPRIHPDMPGCLWVGNTFNLSPTRIALWMMIMYNYQSCTAVSKVVAVLY</sequence>
<reference evidence="2 3" key="1">
    <citation type="submission" date="2016-07" db="EMBL/GenBank/DDBJ databases">
        <title>Multiple horizontal gene transfer events from other fungi enriched the ability of initially mycotrophic Trichoderma (Ascomycota) to feed on dead plant biomass.</title>
        <authorList>
            <consortium name="DOE Joint Genome Institute"/>
            <person name="Aerts A."/>
            <person name="Atanasova L."/>
            <person name="Chenthamara K."/>
            <person name="Zhang J."/>
            <person name="Grujic M."/>
            <person name="Henrissat B."/>
            <person name="Kuo A."/>
            <person name="Salamov A."/>
            <person name="Lipzen A."/>
            <person name="Labutti K."/>
            <person name="Barry K."/>
            <person name="Miao Y."/>
            <person name="Rahimi M.J."/>
            <person name="Shen Q."/>
            <person name="Grigoriev I.V."/>
            <person name="Kubicek C.P."/>
            <person name="Druzhinina I.S."/>
        </authorList>
    </citation>
    <scope>NUCLEOTIDE SEQUENCE [LARGE SCALE GENOMIC DNA]</scope>
    <source>
        <strain evidence="2 3">ATCC 18648</strain>
    </source>
</reference>